<accession>F3CHJ6</accession>
<comment type="caution">
    <text evidence="1">The sequence shown here is derived from an EMBL/GenBank/DDBJ whole genome shotgun (WGS) entry which is preliminary data.</text>
</comment>
<gene>
    <name evidence="1" type="ORF">Pgy4_37846</name>
</gene>
<evidence type="ECO:0000313" key="1">
    <source>
        <dbReference type="EMBL" id="EGH18738.1"/>
    </source>
</evidence>
<feature type="non-terminal residue" evidence="1">
    <location>
        <position position="1"/>
    </location>
</feature>
<sequence length="33" mass="3549">PKVLFGDVLHPSAQHVGLEKVMPLLIPVSALDQ</sequence>
<proteinExistence type="predicted"/>
<reference evidence="1 2" key="1">
    <citation type="journal article" date="2011" name="PLoS Pathog.">
        <title>Dynamic evolution of pathogenicity revealed by sequencing and comparative genomics of 19 Pseudomonas syringae isolates.</title>
        <authorList>
            <person name="Baltrus D.A."/>
            <person name="Nishimura M.T."/>
            <person name="Romanchuk A."/>
            <person name="Chang J.H."/>
            <person name="Mukhtar M.S."/>
            <person name="Cherkis K."/>
            <person name="Roach J."/>
            <person name="Grant S.R."/>
            <person name="Jones C.D."/>
            <person name="Dangl J.L."/>
        </authorList>
    </citation>
    <scope>NUCLEOTIDE SEQUENCE [LARGE SCALE GENOMIC DNA]</scope>
    <source>
        <strain evidence="2">race 4</strain>
    </source>
</reference>
<dbReference type="HOGENOM" id="CLU_3386425_0_0_6"/>
<evidence type="ECO:0000313" key="2">
    <source>
        <dbReference type="Proteomes" id="UP000005466"/>
    </source>
</evidence>
<name>F3CHJ6_PSESG</name>
<dbReference type="EMBL" id="ADWY01003097">
    <property type="protein sequence ID" value="EGH18738.1"/>
    <property type="molecule type" value="Genomic_DNA"/>
</dbReference>
<protein>
    <submittedName>
        <fullName evidence="1">Uncharacterized protein</fullName>
    </submittedName>
</protein>
<dbReference type="Proteomes" id="UP000005466">
    <property type="component" value="Unassembled WGS sequence"/>
</dbReference>
<dbReference type="BioCyc" id="PSYR875330:G11XH-7234-MONOMER"/>
<organism evidence="1 2">
    <name type="scientific">Pseudomonas savastanoi pv. glycinea str. race 4</name>
    <dbReference type="NCBI Taxonomy" id="875330"/>
    <lineage>
        <taxon>Bacteria</taxon>
        <taxon>Pseudomonadati</taxon>
        <taxon>Pseudomonadota</taxon>
        <taxon>Gammaproteobacteria</taxon>
        <taxon>Pseudomonadales</taxon>
        <taxon>Pseudomonadaceae</taxon>
        <taxon>Pseudomonas</taxon>
    </lineage>
</organism>
<dbReference type="AlphaFoldDB" id="F3CHJ6"/>